<dbReference type="InterPro" id="IPR036777">
    <property type="entry name" value="Channel_Tsx-like_sf"/>
</dbReference>
<dbReference type="Gene3D" id="2.40.230.20">
    <property type="entry name" value="Nucleoside-specific channel-forming protein, Tsx-like"/>
    <property type="match status" value="1"/>
</dbReference>
<feature type="signal peptide" evidence="1">
    <location>
        <begin position="1"/>
        <end position="23"/>
    </location>
</feature>
<gene>
    <name evidence="2" type="ORF">FBZ95_106588</name>
</gene>
<dbReference type="GO" id="GO:0009279">
    <property type="term" value="C:cell outer membrane"/>
    <property type="evidence" value="ECO:0007669"/>
    <property type="project" value="InterPro"/>
</dbReference>
<sequence>MPFHIRSLATAIMGLVGFGAAHAADVSAPPAKAEKPVTIFPAFLVNDNRVTYSYLPNGTDPGVTAKTAKQVYSFTHFDAWAYGTNLISLSLLKSDHNDPAQPCAIGRTGCSGASEFYGFVRSTFGFNQIFNTKALTVGPLHNVSLEVGADAEVENNALSPAKRVGVVGLQFAFDLPYKGFFNVAPMYYKEINHSAFIPAPYDSNQNFDSTWTIETNYYMDLGFLPDWLPLSVSGRAAWIGPKGTGTNQPGTLTRKLELNSEPIRLTLDASKAFAGAQYTHMVDVWVAYRYWQNKFGLDHNLAPQCVGTNAGACTESSVYTGVTVKF</sequence>
<comment type="caution">
    <text evidence="2">The sequence shown here is derived from an EMBL/GenBank/DDBJ whole genome shotgun (WGS) entry which is preliminary data.</text>
</comment>
<name>A0A560JNY5_9BRAD</name>
<evidence type="ECO:0000313" key="2">
    <source>
        <dbReference type="EMBL" id="TWB72873.1"/>
    </source>
</evidence>
<keyword evidence="3" id="KW-1185">Reference proteome</keyword>
<dbReference type="OrthoDB" id="104801at2"/>
<dbReference type="EMBL" id="VITW01000006">
    <property type="protein sequence ID" value="TWB72873.1"/>
    <property type="molecule type" value="Genomic_DNA"/>
</dbReference>
<evidence type="ECO:0000313" key="3">
    <source>
        <dbReference type="Proteomes" id="UP000315914"/>
    </source>
</evidence>
<accession>A0A560JNY5</accession>
<dbReference type="RefSeq" id="WP_080137362.1">
    <property type="nucleotide sequence ID" value="NZ_LWIG01000015.1"/>
</dbReference>
<evidence type="ECO:0000256" key="1">
    <source>
        <dbReference type="SAM" id="SignalP"/>
    </source>
</evidence>
<dbReference type="Proteomes" id="UP000315914">
    <property type="component" value="Unassembled WGS sequence"/>
</dbReference>
<dbReference type="STRING" id="1399419.A5906_39825"/>
<protein>
    <submittedName>
        <fullName evidence="2">Uncharacterized protein</fullName>
    </submittedName>
</protein>
<reference evidence="2 3" key="1">
    <citation type="submission" date="2019-06" db="EMBL/GenBank/DDBJ databases">
        <title>Genomic Encyclopedia of Type Strains, Phase IV (KMG-V): Genome sequencing to study the core and pangenomes of soil and plant-associated prokaryotes.</title>
        <authorList>
            <person name="Whitman W."/>
        </authorList>
    </citation>
    <scope>NUCLEOTIDE SEQUENCE [LARGE SCALE GENOMIC DNA]</scope>
    <source>
        <strain evidence="2 3">BR 10556</strain>
    </source>
</reference>
<organism evidence="2 3">
    <name type="scientific">Bradyrhizobium sacchari</name>
    <dbReference type="NCBI Taxonomy" id="1399419"/>
    <lineage>
        <taxon>Bacteria</taxon>
        <taxon>Pseudomonadati</taxon>
        <taxon>Pseudomonadota</taxon>
        <taxon>Alphaproteobacteria</taxon>
        <taxon>Hyphomicrobiales</taxon>
        <taxon>Nitrobacteraceae</taxon>
        <taxon>Bradyrhizobium</taxon>
    </lineage>
</organism>
<dbReference type="AlphaFoldDB" id="A0A560JNY5"/>
<proteinExistence type="predicted"/>
<dbReference type="SUPFAM" id="SSF111364">
    <property type="entry name" value="Tsx-like channel"/>
    <property type="match status" value="1"/>
</dbReference>
<keyword evidence="1" id="KW-0732">Signal</keyword>
<feature type="chain" id="PRO_5023115577" evidence="1">
    <location>
        <begin position="24"/>
        <end position="326"/>
    </location>
</feature>